<evidence type="ECO:0000313" key="2">
    <source>
        <dbReference type="EMBL" id="ADJ27554.1"/>
    </source>
</evidence>
<organism evidence="2 3">
    <name type="scientific">Nitrosococcus watsoni (strain C-113)</name>
    <dbReference type="NCBI Taxonomy" id="105559"/>
    <lineage>
        <taxon>Bacteria</taxon>
        <taxon>Pseudomonadati</taxon>
        <taxon>Pseudomonadota</taxon>
        <taxon>Gammaproteobacteria</taxon>
        <taxon>Chromatiales</taxon>
        <taxon>Chromatiaceae</taxon>
        <taxon>Nitrosococcus</taxon>
    </lineage>
</organism>
<evidence type="ECO:0000313" key="3">
    <source>
        <dbReference type="Proteomes" id="UP000000393"/>
    </source>
</evidence>
<sequence>MRNSTKLVFTFLLFVIPASVYSAPENSHILGNNWYCNDGYKKQTDDCIKLDIPKNAHVLGNNWYCNDGYKKQSGKCVEMTSSEIEALKSAREKQRASMSDGTVAYQTKIDSDSGDIIKFENGAILEVSSYFGYLGYRKNAVLYGNGHRCRIWIASKKSYKCDLLKAPEGKGEPAKEVHISEVKGNGTILIMLDGSMYEVDSIDEIHTSLWLGISDGLLIDGTTLINFDSDEPVTVYQIR</sequence>
<dbReference type="Proteomes" id="UP000000393">
    <property type="component" value="Chromosome"/>
</dbReference>
<protein>
    <submittedName>
        <fullName evidence="2">Uncharacterized protein</fullName>
    </submittedName>
</protein>
<proteinExistence type="predicted"/>
<name>D8KB20_NITWC</name>
<dbReference type="RefSeq" id="WP_013219660.1">
    <property type="nucleotide sequence ID" value="NC_014315.1"/>
</dbReference>
<accession>D8KB20</accession>
<evidence type="ECO:0000256" key="1">
    <source>
        <dbReference type="SAM" id="SignalP"/>
    </source>
</evidence>
<dbReference type="KEGG" id="nwa:Nwat_0596"/>
<keyword evidence="3" id="KW-1185">Reference proteome</keyword>
<dbReference type="HOGENOM" id="CLU_1160129_0_0_6"/>
<dbReference type="EMBL" id="CP002086">
    <property type="protein sequence ID" value="ADJ27554.1"/>
    <property type="molecule type" value="Genomic_DNA"/>
</dbReference>
<dbReference type="AlphaFoldDB" id="D8KB20"/>
<feature type="signal peptide" evidence="1">
    <location>
        <begin position="1"/>
        <end position="22"/>
    </location>
</feature>
<feature type="chain" id="PRO_5003116769" evidence="1">
    <location>
        <begin position="23"/>
        <end position="239"/>
    </location>
</feature>
<keyword evidence="1" id="KW-0732">Signal</keyword>
<gene>
    <name evidence="2" type="ordered locus">Nwat_0596</name>
</gene>
<dbReference type="Gene3D" id="2.10.25.10">
    <property type="entry name" value="Laminin"/>
    <property type="match status" value="2"/>
</dbReference>
<dbReference type="OrthoDB" id="7617860at2"/>
<reference evidence="2 3" key="1">
    <citation type="submission" date="2010-06" db="EMBL/GenBank/DDBJ databases">
        <title>Complete sequence of chromosome of Nitrosococcus watsoni C-113.</title>
        <authorList>
            <consortium name="US DOE Joint Genome Institute"/>
            <person name="Lucas S."/>
            <person name="Copeland A."/>
            <person name="Lapidus A."/>
            <person name="Cheng J.-F."/>
            <person name="Bruce D."/>
            <person name="Goodwin L."/>
            <person name="Pitluck S."/>
            <person name="Malfatti S.A."/>
            <person name="Chain P.S.G."/>
            <person name="Land M."/>
            <person name="Hauser L."/>
            <person name="Kyrpides N."/>
            <person name="Ivanova N."/>
            <person name="Cambell M.A."/>
            <person name="Heidelberg J.F."/>
            <person name="Klotz M.G."/>
            <person name="Woyke T."/>
        </authorList>
    </citation>
    <scope>NUCLEOTIDE SEQUENCE [LARGE SCALE GENOMIC DNA]</scope>
    <source>
        <strain evidence="2 3">C-113</strain>
    </source>
</reference>